<reference evidence="1" key="2">
    <citation type="submission" date="2021-08" db="EMBL/GenBank/DDBJ databases">
        <authorList>
            <person name="Eriksson T."/>
        </authorList>
    </citation>
    <scope>NUCLEOTIDE SEQUENCE</scope>
    <source>
        <strain evidence="1">Stoneville</strain>
        <tissue evidence="1">Whole head</tissue>
    </source>
</reference>
<dbReference type="InterPro" id="IPR010562">
    <property type="entry name" value="Haemolymph_juvenile_hormone-bd"/>
</dbReference>
<dbReference type="GO" id="GO:0005615">
    <property type="term" value="C:extracellular space"/>
    <property type="evidence" value="ECO:0007669"/>
    <property type="project" value="TreeGrafter"/>
</dbReference>
<dbReference type="Gene3D" id="3.15.10.30">
    <property type="entry name" value="Haemolymph juvenile hormone binding protein"/>
    <property type="match status" value="1"/>
</dbReference>
<sequence length="143" mass="16559">MDLENNTLTISITNPEVRYEYDYVAKGVIFFLPIDTAGRALVTAQNVTYTLTFAFEEYTKDDLNYLLIVDTKLKMAPQSMTIRYENLFDDEIFNDRFALKMNANWKAVLDSFQAVYFDSYAQGYGNVFNKFLEEVPLSDLFDG</sequence>
<evidence type="ECO:0000313" key="1">
    <source>
        <dbReference type="EMBL" id="KAH0810532.1"/>
    </source>
</evidence>
<proteinExistence type="predicted"/>
<organism evidence="1 2">
    <name type="scientific">Tenebrio molitor</name>
    <name type="common">Yellow mealworm beetle</name>
    <dbReference type="NCBI Taxonomy" id="7067"/>
    <lineage>
        <taxon>Eukaryota</taxon>
        <taxon>Metazoa</taxon>
        <taxon>Ecdysozoa</taxon>
        <taxon>Arthropoda</taxon>
        <taxon>Hexapoda</taxon>
        <taxon>Insecta</taxon>
        <taxon>Pterygota</taxon>
        <taxon>Neoptera</taxon>
        <taxon>Endopterygota</taxon>
        <taxon>Coleoptera</taxon>
        <taxon>Polyphaga</taxon>
        <taxon>Cucujiformia</taxon>
        <taxon>Tenebrionidae</taxon>
        <taxon>Tenebrio</taxon>
    </lineage>
</organism>
<dbReference type="PANTHER" id="PTHR11008">
    <property type="entry name" value="PROTEIN TAKEOUT-LIKE PROTEIN"/>
    <property type="match status" value="1"/>
</dbReference>
<dbReference type="Proteomes" id="UP000719412">
    <property type="component" value="Unassembled WGS sequence"/>
</dbReference>
<name>A0A8J6L8A3_TENMO</name>
<dbReference type="PANTHER" id="PTHR11008:SF32">
    <property type="entry name" value="CIRCADIAN CLOCK-CONTROLLED PROTEIN DAYWAKE-RELATED"/>
    <property type="match status" value="1"/>
</dbReference>
<reference evidence="1" key="1">
    <citation type="journal article" date="2020" name="J Insects Food Feed">
        <title>The yellow mealworm (Tenebrio molitor) genome: a resource for the emerging insects as food and feed industry.</title>
        <authorList>
            <person name="Eriksson T."/>
            <person name="Andere A."/>
            <person name="Kelstrup H."/>
            <person name="Emery V."/>
            <person name="Picard C."/>
        </authorList>
    </citation>
    <scope>NUCLEOTIDE SEQUENCE</scope>
    <source>
        <strain evidence="1">Stoneville</strain>
        <tissue evidence="1">Whole head</tissue>
    </source>
</reference>
<gene>
    <name evidence="1" type="ORF">GEV33_012258</name>
</gene>
<comment type="caution">
    <text evidence="1">The sequence shown here is derived from an EMBL/GenBank/DDBJ whole genome shotgun (WGS) entry which is preliminary data.</text>
</comment>
<protein>
    <submittedName>
        <fullName evidence="1">Uncharacterized protein</fullName>
    </submittedName>
</protein>
<keyword evidence="2" id="KW-1185">Reference proteome</keyword>
<dbReference type="EMBL" id="JABDTM020027440">
    <property type="protein sequence ID" value="KAH0810532.1"/>
    <property type="molecule type" value="Genomic_DNA"/>
</dbReference>
<dbReference type="Pfam" id="PF06585">
    <property type="entry name" value="JHBP"/>
    <property type="match status" value="1"/>
</dbReference>
<dbReference type="AlphaFoldDB" id="A0A8J6L8A3"/>
<dbReference type="InterPro" id="IPR038606">
    <property type="entry name" value="To_sf"/>
</dbReference>
<accession>A0A8J6L8A3</accession>
<evidence type="ECO:0000313" key="2">
    <source>
        <dbReference type="Proteomes" id="UP000719412"/>
    </source>
</evidence>